<feature type="transmembrane region" description="Helical" evidence="6">
    <location>
        <begin position="431"/>
        <end position="449"/>
    </location>
</feature>
<comment type="subcellular location">
    <subcellularLocation>
        <location evidence="1">Cell membrane</location>
        <topology evidence="1">Multi-pass membrane protein</topology>
    </subcellularLocation>
</comment>
<dbReference type="RefSeq" id="WP_379793055.1">
    <property type="nucleotide sequence ID" value="NZ_JBHSQB010000010.1"/>
</dbReference>
<feature type="transmembrane region" description="Helical" evidence="6">
    <location>
        <begin position="225"/>
        <end position="251"/>
    </location>
</feature>
<dbReference type="Pfam" id="PF13440">
    <property type="entry name" value="Polysacc_synt_3"/>
    <property type="match status" value="1"/>
</dbReference>
<evidence type="ECO:0000256" key="5">
    <source>
        <dbReference type="ARBA" id="ARBA00023136"/>
    </source>
</evidence>
<name>A0ABW1PS45_9FLAO</name>
<evidence type="ECO:0000256" key="4">
    <source>
        <dbReference type="ARBA" id="ARBA00022989"/>
    </source>
</evidence>
<feature type="transmembrane region" description="Helical" evidence="6">
    <location>
        <begin position="345"/>
        <end position="365"/>
    </location>
</feature>
<reference evidence="8" key="1">
    <citation type="journal article" date="2019" name="Int. J. Syst. Evol. Microbiol.">
        <title>The Global Catalogue of Microorganisms (GCM) 10K type strain sequencing project: providing services to taxonomists for standard genome sequencing and annotation.</title>
        <authorList>
            <consortium name="The Broad Institute Genomics Platform"/>
            <consortium name="The Broad Institute Genome Sequencing Center for Infectious Disease"/>
            <person name="Wu L."/>
            <person name="Ma J."/>
        </authorList>
    </citation>
    <scope>NUCLEOTIDE SEQUENCE [LARGE SCALE GENOMIC DNA]</scope>
    <source>
        <strain evidence="8">CCUG 49679</strain>
    </source>
</reference>
<dbReference type="Proteomes" id="UP001596287">
    <property type="component" value="Unassembled WGS sequence"/>
</dbReference>
<protein>
    <submittedName>
        <fullName evidence="7">O-antigen translocase</fullName>
    </submittedName>
</protein>
<proteinExistence type="predicted"/>
<dbReference type="CDD" id="cd13125">
    <property type="entry name" value="MATE_like_10"/>
    <property type="match status" value="1"/>
</dbReference>
<evidence type="ECO:0000256" key="2">
    <source>
        <dbReference type="ARBA" id="ARBA00022475"/>
    </source>
</evidence>
<keyword evidence="3 6" id="KW-0812">Transmembrane</keyword>
<dbReference type="EMBL" id="JBHSQB010000010">
    <property type="protein sequence ID" value="MFC6098069.1"/>
    <property type="molecule type" value="Genomic_DNA"/>
</dbReference>
<feature type="transmembrane region" description="Helical" evidence="6">
    <location>
        <begin position="400"/>
        <end position="419"/>
    </location>
</feature>
<dbReference type="InterPro" id="IPR044550">
    <property type="entry name" value="WzxE"/>
</dbReference>
<comment type="caution">
    <text evidence="7">The sequence shown here is derived from an EMBL/GenBank/DDBJ whole genome shotgun (WGS) entry which is preliminary data.</text>
</comment>
<feature type="transmembrane region" description="Helical" evidence="6">
    <location>
        <begin position="307"/>
        <end position="333"/>
    </location>
</feature>
<organism evidence="7 8">
    <name type="scientific">Flavobacterium qiangtangense</name>
    <dbReference type="NCBI Taxonomy" id="1442595"/>
    <lineage>
        <taxon>Bacteria</taxon>
        <taxon>Pseudomonadati</taxon>
        <taxon>Bacteroidota</taxon>
        <taxon>Flavobacteriia</taxon>
        <taxon>Flavobacteriales</taxon>
        <taxon>Flavobacteriaceae</taxon>
        <taxon>Flavobacterium</taxon>
    </lineage>
</organism>
<evidence type="ECO:0000313" key="8">
    <source>
        <dbReference type="Proteomes" id="UP001596287"/>
    </source>
</evidence>
<feature type="transmembrane region" description="Helical" evidence="6">
    <location>
        <begin position="263"/>
        <end position="286"/>
    </location>
</feature>
<dbReference type="PANTHER" id="PTHR30250">
    <property type="entry name" value="PST FAMILY PREDICTED COLANIC ACID TRANSPORTER"/>
    <property type="match status" value="1"/>
</dbReference>
<gene>
    <name evidence="7" type="ORF">ACFPVY_15545</name>
</gene>
<feature type="transmembrane region" description="Helical" evidence="6">
    <location>
        <begin position="43"/>
        <end position="66"/>
    </location>
</feature>
<feature type="transmembrane region" description="Helical" evidence="6">
    <location>
        <begin position="12"/>
        <end position="31"/>
    </location>
</feature>
<feature type="transmembrane region" description="Helical" evidence="6">
    <location>
        <begin position="455"/>
        <end position="473"/>
    </location>
</feature>
<feature type="transmembrane region" description="Helical" evidence="6">
    <location>
        <begin position="127"/>
        <end position="149"/>
    </location>
</feature>
<sequence>MSQNQSSYRQIFKATSIFGGVQVFNIIISIIRSKIVATLLGPAGMGISGLLVATTSLIGSFTNFGLGTSAIRDIAVANETDNPKKIARVVSVFRKLVWITGFLGMASTIILAPYLSEITFGNKDYTLGFVFLSSTLLFTQLISGQDVLLQGMRKLSQLAKANMYGAFLGLLTSFPLYYVYGIKGIIPAIILSSLVTLAVTWYFARQIKTEPSSISLKQSIAEGRPMLRMGFMLSISGLITMGVSYIVRIYISNTGGLTDVGLYNAGFAIIGTYVGLVFTAMATDYYPRLTGVAQDNQKVSEVVNHQAEIALLILSPILCIFLVFINWVVVLLYSSEFLAVSGMVYWAALGMYFKAASWSIGFIILAKGDSKLFFWSELLANFYILIFGILGYKYLGLDGLGISFMLTYIVYLIQIYMLGRKRYQFKFTKSFYKVFVVQLILGLLCFFTVRYIVSPWAYLIGILFIAVSIYNSFIEMDRRLGIKELVKTKIHKNRHS</sequence>
<dbReference type="InterPro" id="IPR050833">
    <property type="entry name" value="Poly_Biosynth_Transport"/>
</dbReference>
<evidence type="ECO:0000256" key="1">
    <source>
        <dbReference type="ARBA" id="ARBA00004651"/>
    </source>
</evidence>
<feature type="transmembrane region" description="Helical" evidence="6">
    <location>
        <begin position="96"/>
        <end position="115"/>
    </location>
</feature>
<keyword evidence="4 6" id="KW-1133">Transmembrane helix</keyword>
<feature type="transmembrane region" description="Helical" evidence="6">
    <location>
        <begin position="161"/>
        <end position="179"/>
    </location>
</feature>
<feature type="transmembrane region" description="Helical" evidence="6">
    <location>
        <begin position="372"/>
        <end position="394"/>
    </location>
</feature>
<evidence type="ECO:0000256" key="6">
    <source>
        <dbReference type="SAM" id="Phobius"/>
    </source>
</evidence>
<accession>A0ABW1PS45</accession>
<evidence type="ECO:0000313" key="7">
    <source>
        <dbReference type="EMBL" id="MFC6098069.1"/>
    </source>
</evidence>
<feature type="transmembrane region" description="Helical" evidence="6">
    <location>
        <begin position="185"/>
        <end position="204"/>
    </location>
</feature>
<keyword evidence="2" id="KW-1003">Cell membrane</keyword>
<keyword evidence="8" id="KW-1185">Reference proteome</keyword>
<dbReference type="PANTHER" id="PTHR30250:SF11">
    <property type="entry name" value="O-ANTIGEN TRANSPORTER-RELATED"/>
    <property type="match status" value="1"/>
</dbReference>
<evidence type="ECO:0000256" key="3">
    <source>
        <dbReference type="ARBA" id="ARBA00022692"/>
    </source>
</evidence>
<keyword evidence="5 6" id="KW-0472">Membrane</keyword>